<feature type="domain" description="Indole-3-glycerol phosphate synthase" evidence="9">
    <location>
        <begin position="4"/>
        <end position="250"/>
    </location>
</feature>
<dbReference type="GO" id="GO:0004425">
    <property type="term" value="F:indole-3-glycerol-phosphate synthase activity"/>
    <property type="evidence" value="ECO:0007669"/>
    <property type="project" value="UniProtKB-EC"/>
</dbReference>
<proteinExistence type="inferred from homology"/>
<organism evidence="10">
    <name type="scientific">mine drainage metagenome</name>
    <dbReference type="NCBI Taxonomy" id="410659"/>
    <lineage>
        <taxon>unclassified sequences</taxon>
        <taxon>metagenomes</taxon>
        <taxon>ecological metagenomes</taxon>
    </lineage>
</organism>
<dbReference type="PANTHER" id="PTHR22854">
    <property type="entry name" value="TRYPTOPHAN BIOSYNTHESIS PROTEIN"/>
    <property type="match status" value="1"/>
</dbReference>
<dbReference type="EC" id="4.1.1.48" evidence="3"/>
<keyword evidence="5" id="KW-0210">Decarboxylase</keyword>
<name>A0A1J5PRY8_9ZZZZ</name>
<dbReference type="HAMAP" id="MF_00134_B">
    <property type="entry name" value="IGPS_B"/>
    <property type="match status" value="1"/>
</dbReference>
<dbReference type="PANTHER" id="PTHR22854:SF2">
    <property type="entry name" value="INDOLE-3-GLYCEROL-PHOSPHATE SYNTHASE"/>
    <property type="match status" value="1"/>
</dbReference>
<keyword evidence="7" id="KW-0057">Aromatic amino acid biosynthesis</keyword>
<comment type="pathway">
    <text evidence="2">Amino-acid biosynthesis; L-tryptophan biosynthesis; L-tryptophan from chorismate: step 4/5.</text>
</comment>
<dbReference type="GO" id="GO:0004640">
    <property type="term" value="F:phosphoribosylanthranilate isomerase activity"/>
    <property type="evidence" value="ECO:0007669"/>
    <property type="project" value="TreeGrafter"/>
</dbReference>
<sequence>MTVLDEIITGVLADLAIRQEKVSLDQLKEFVSEVPAARDVRPALSGDGVAIIAEVKRSSPSKGKLAEIPDPVSLASEYAAGGAALISVLTEERRFGGSLADLDAVRAKVETPLLRKDFLVTEYQVWESRAHGADVVLLIVAALDQATLVDLLHTAESLGMQVLVEAHTEEEVDRAVAAGAKILGINARNLKTLEVDRDVFSQLAARIPTGIIKVAESGIRGPADVLEYAKAGADAVLVGEALVTGEDPRVLLAEMITVGLKGNF</sequence>
<dbReference type="PROSITE" id="PS00614">
    <property type="entry name" value="IGPS"/>
    <property type="match status" value="1"/>
</dbReference>
<dbReference type="InterPro" id="IPR001468">
    <property type="entry name" value="Indole-3-GlycerolPSynthase_CS"/>
</dbReference>
<comment type="caution">
    <text evidence="10">The sequence shown here is derived from an EMBL/GenBank/DDBJ whole genome shotgun (WGS) entry which is preliminary data.</text>
</comment>
<dbReference type="CDD" id="cd00331">
    <property type="entry name" value="IGPS"/>
    <property type="match status" value="1"/>
</dbReference>
<evidence type="ECO:0000256" key="7">
    <source>
        <dbReference type="ARBA" id="ARBA00023141"/>
    </source>
</evidence>
<keyword evidence="4" id="KW-0028">Amino-acid biosynthesis</keyword>
<evidence type="ECO:0000256" key="4">
    <source>
        <dbReference type="ARBA" id="ARBA00022605"/>
    </source>
</evidence>
<evidence type="ECO:0000259" key="9">
    <source>
        <dbReference type="Pfam" id="PF00218"/>
    </source>
</evidence>
<dbReference type="GO" id="GO:0000162">
    <property type="term" value="P:L-tryptophan biosynthetic process"/>
    <property type="evidence" value="ECO:0007669"/>
    <property type="project" value="UniProtKB-UniPathway"/>
</dbReference>
<keyword evidence="6" id="KW-0822">Tryptophan biosynthesis</keyword>
<dbReference type="AlphaFoldDB" id="A0A1J5PRY8"/>
<accession>A0A1J5PRY8</accession>
<protein>
    <recommendedName>
        <fullName evidence="3">indole-3-glycerol-phosphate synthase</fullName>
        <ecNumber evidence="3">4.1.1.48</ecNumber>
    </recommendedName>
</protein>
<dbReference type="InterPro" id="IPR013798">
    <property type="entry name" value="Indole-3-glycerol_P_synth_dom"/>
</dbReference>
<dbReference type="HAMAP" id="MF_00134_A">
    <property type="entry name" value="IGPS_A"/>
    <property type="match status" value="1"/>
</dbReference>
<dbReference type="NCBIfam" id="NF001369">
    <property type="entry name" value="PRK00278.1-1"/>
    <property type="match status" value="1"/>
</dbReference>
<dbReference type="InterPro" id="IPR013785">
    <property type="entry name" value="Aldolase_TIM"/>
</dbReference>
<evidence type="ECO:0000256" key="6">
    <source>
        <dbReference type="ARBA" id="ARBA00022822"/>
    </source>
</evidence>
<dbReference type="SUPFAM" id="SSF51366">
    <property type="entry name" value="Ribulose-phoshate binding barrel"/>
    <property type="match status" value="1"/>
</dbReference>
<evidence type="ECO:0000256" key="8">
    <source>
        <dbReference type="ARBA" id="ARBA00023239"/>
    </source>
</evidence>
<dbReference type="Pfam" id="PF00218">
    <property type="entry name" value="IGPS"/>
    <property type="match status" value="1"/>
</dbReference>
<dbReference type="InterPro" id="IPR045186">
    <property type="entry name" value="Indole-3-glycerol_P_synth"/>
</dbReference>
<evidence type="ECO:0000313" key="10">
    <source>
        <dbReference type="EMBL" id="OIQ73906.1"/>
    </source>
</evidence>
<dbReference type="UniPathway" id="UPA00035">
    <property type="reaction ID" value="UER00043"/>
</dbReference>
<dbReference type="Gene3D" id="3.20.20.70">
    <property type="entry name" value="Aldolase class I"/>
    <property type="match status" value="1"/>
</dbReference>
<gene>
    <name evidence="10" type="primary">trpC_13</name>
    <name evidence="10" type="ORF">GALL_444540</name>
</gene>
<keyword evidence="8 10" id="KW-0456">Lyase</keyword>
<evidence type="ECO:0000256" key="5">
    <source>
        <dbReference type="ARBA" id="ARBA00022793"/>
    </source>
</evidence>
<dbReference type="NCBIfam" id="NF001377">
    <property type="entry name" value="PRK00278.2-4"/>
    <property type="match status" value="1"/>
</dbReference>
<dbReference type="InterPro" id="IPR011060">
    <property type="entry name" value="RibuloseP-bd_barrel"/>
</dbReference>
<evidence type="ECO:0000256" key="3">
    <source>
        <dbReference type="ARBA" id="ARBA00012362"/>
    </source>
</evidence>
<dbReference type="EMBL" id="MLJW01002696">
    <property type="protein sequence ID" value="OIQ73906.1"/>
    <property type="molecule type" value="Genomic_DNA"/>
</dbReference>
<evidence type="ECO:0000256" key="1">
    <source>
        <dbReference type="ARBA" id="ARBA00001633"/>
    </source>
</evidence>
<comment type="catalytic activity">
    <reaction evidence="1">
        <text>1-(2-carboxyphenylamino)-1-deoxy-D-ribulose 5-phosphate + H(+) = (1S,2R)-1-C-(indol-3-yl)glycerol 3-phosphate + CO2 + H2O</text>
        <dbReference type="Rhea" id="RHEA:23476"/>
        <dbReference type="ChEBI" id="CHEBI:15377"/>
        <dbReference type="ChEBI" id="CHEBI:15378"/>
        <dbReference type="ChEBI" id="CHEBI:16526"/>
        <dbReference type="ChEBI" id="CHEBI:58613"/>
        <dbReference type="ChEBI" id="CHEBI:58866"/>
        <dbReference type="EC" id="4.1.1.48"/>
    </reaction>
</comment>
<evidence type="ECO:0000256" key="2">
    <source>
        <dbReference type="ARBA" id="ARBA00004696"/>
    </source>
</evidence>
<reference evidence="10" key="1">
    <citation type="submission" date="2016-10" db="EMBL/GenBank/DDBJ databases">
        <title>Sequence of Gallionella enrichment culture.</title>
        <authorList>
            <person name="Poehlein A."/>
            <person name="Muehling M."/>
            <person name="Daniel R."/>
        </authorList>
    </citation>
    <scope>NUCLEOTIDE SEQUENCE</scope>
</reference>
<dbReference type="FunFam" id="3.20.20.70:FF:000024">
    <property type="entry name" value="Indole-3-glycerol phosphate synthase"/>
    <property type="match status" value="1"/>
</dbReference>